<gene>
    <name evidence="2" type="ORF">A2462_04675</name>
</gene>
<dbReference type="Gene3D" id="3.40.109.10">
    <property type="entry name" value="NADH Oxidase"/>
    <property type="match status" value="1"/>
</dbReference>
<evidence type="ECO:0000313" key="2">
    <source>
        <dbReference type="EMBL" id="OGC34607.1"/>
    </source>
</evidence>
<accession>A0A1F4TPQ6</accession>
<dbReference type="GO" id="GO:0016491">
    <property type="term" value="F:oxidoreductase activity"/>
    <property type="evidence" value="ECO:0007669"/>
    <property type="project" value="InterPro"/>
</dbReference>
<feature type="domain" description="DUF2148" evidence="1">
    <location>
        <begin position="109"/>
        <end position="175"/>
    </location>
</feature>
<dbReference type="InterPro" id="IPR000415">
    <property type="entry name" value="Nitroreductase-like"/>
</dbReference>
<dbReference type="PANTHER" id="PTHR40101:SF1">
    <property type="entry name" value="4FE-4S DOMAIN-CONTAINING PROTEIN"/>
    <property type="match status" value="1"/>
</dbReference>
<evidence type="ECO:0000313" key="3">
    <source>
        <dbReference type="Proteomes" id="UP000177309"/>
    </source>
</evidence>
<proteinExistence type="predicted"/>
<comment type="caution">
    <text evidence="2">The sequence shown here is derived from an EMBL/GenBank/DDBJ whole genome shotgun (WGS) entry which is preliminary data.</text>
</comment>
<name>A0A1F4TPQ6_UNCSA</name>
<dbReference type="EMBL" id="MEUI01000014">
    <property type="protein sequence ID" value="OGC34607.1"/>
    <property type="molecule type" value="Genomic_DNA"/>
</dbReference>
<dbReference type="Pfam" id="PF09918">
    <property type="entry name" value="DUF2148"/>
    <property type="match status" value="1"/>
</dbReference>
<dbReference type="PANTHER" id="PTHR40101">
    <property type="entry name" value="CONSERVED PROTEIN"/>
    <property type="match status" value="1"/>
</dbReference>
<organism evidence="2 3">
    <name type="scientific">candidate division WOR-1 bacterium RIFOXYC2_FULL_41_25</name>
    <dbReference type="NCBI Taxonomy" id="1802586"/>
    <lineage>
        <taxon>Bacteria</taxon>
        <taxon>Bacillati</taxon>
        <taxon>Saganbacteria</taxon>
    </lineage>
</organism>
<sequence>MLKNEKDFKEEQVIVIAQQMCLAARTAPKGKGLDLLEMVVISGGDIKKVSQKMEQIGQRENNATFLRDSQNILQAQAIVLIGTKLKTMGLRYCGLCGFPNCAENEKNKGICVFNPGDLGIAVGSAVSVATDHRLDNRVMYTIGLAALELKLLVSEVKIAFGIPLSVSGKNPFFDRRV</sequence>
<dbReference type="InterPro" id="IPR019224">
    <property type="entry name" value="DUF2148"/>
</dbReference>
<reference evidence="2 3" key="1">
    <citation type="journal article" date="2016" name="Nat. Commun.">
        <title>Thousands of microbial genomes shed light on interconnected biogeochemical processes in an aquifer system.</title>
        <authorList>
            <person name="Anantharaman K."/>
            <person name="Brown C.T."/>
            <person name="Hug L.A."/>
            <person name="Sharon I."/>
            <person name="Castelle C.J."/>
            <person name="Probst A.J."/>
            <person name="Thomas B.C."/>
            <person name="Singh A."/>
            <person name="Wilkins M.J."/>
            <person name="Karaoz U."/>
            <person name="Brodie E.L."/>
            <person name="Williams K.H."/>
            <person name="Hubbard S.S."/>
            <person name="Banfield J.F."/>
        </authorList>
    </citation>
    <scope>NUCLEOTIDE SEQUENCE [LARGE SCALE GENOMIC DNA]</scope>
</reference>
<evidence type="ECO:0000259" key="1">
    <source>
        <dbReference type="Pfam" id="PF09918"/>
    </source>
</evidence>
<dbReference type="Proteomes" id="UP000177309">
    <property type="component" value="Unassembled WGS sequence"/>
</dbReference>
<dbReference type="AlphaFoldDB" id="A0A1F4TPQ6"/>
<protein>
    <submittedName>
        <fullName evidence="2">Ferredoxin</fullName>
    </submittedName>
</protein>